<dbReference type="STRING" id="1192868.GCA_000304395_02084"/>
<organism evidence="1 2">
    <name type="scientific">Pseudaminobacter salicylatoxidans</name>
    <dbReference type="NCBI Taxonomy" id="93369"/>
    <lineage>
        <taxon>Bacteria</taxon>
        <taxon>Pseudomonadati</taxon>
        <taxon>Pseudomonadota</taxon>
        <taxon>Alphaproteobacteria</taxon>
        <taxon>Hyphomicrobiales</taxon>
        <taxon>Phyllobacteriaceae</taxon>
        <taxon>Pseudaminobacter</taxon>
    </lineage>
</organism>
<dbReference type="Proteomes" id="UP000245396">
    <property type="component" value="Unassembled WGS sequence"/>
</dbReference>
<gene>
    <name evidence="1" type="ORF">C7441_105124</name>
</gene>
<name>A0A316C4M3_PSESE</name>
<dbReference type="InterPro" id="IPR010419">
    <property type="entry name" value="CO_DH_gsu"/>
</dbReference>
<dbReference type="EMBL" id="QGGG01000005">
    <property type="protein sequence ID" value="PWJ84508.1"/>
    <property type="molecule type" value="Genomic_DNA"/>
</dbReference>
<reference evidence="1 2" key="1">
    <citation type="submission" date="2018-05" db="EMBL/GenBank/DDBJ databases">
        <title>Genomic Encyclopedia of Type Strains, Phase IV (KMG-IV): sequencing the most valuable type-strain genomes for metagenomic binning, comparative biology and taxonomic classification.</title>
        <authorList>
            <person name="Goeker M."/>
        </authorList>
    </citation>
    <scope>NUCLEOTIDE SEQUENCE [LARGE SCALE GENOMIC DNA]</scope>
    <source>
        <strain evidence="1 2">DSM 6986</strain>
    </source>
</reference>
<dbReference type="OrthoDB" id="9808623at2"/>
<evidence type="ECO:0000313" key="1">
    <source>
        <dbReference type="EMBL" id="PWJ84508.1"/>
    </source>
</evidence>
<keyword evidence="2" id="KW-1185">Reference proteome</keyword>
<dbReference type="InterPro" id="IPR023393">
    <property type="entry name" value="START-like_dom_sf"/>
</dbReference>
<sequence>MPELKQNFSVNHPRALVWERFQDLPNVVQCIPGASLTEQSSPTRAKGRMTVKLGPVKADFGGEIDIEADESSYTGKIIGTGIDKSHASRAKGNVVYTLVETRGGTATDVEVAVDYTLSGSLAQFARGGIVEAVAEQICREFARNLEDQLNVTAPAAEADVATIGSAGEAAVAAAAHPTPRRPAPPNELNMIKIMMAVIRSKFRKMTAAVTGR</sequence>
<comment type="caution">
    <text evidence="1">The sequence shown here is derived from an EMBL/GenBank/DDBJ whole genome shotgun (WGS) entry which is preliminary data.</text>
</comment>
<dbReference type="Pfam" id="PF06240">
    <property type="entry name" value="COXG"/>
    <property type="match status" value="1"/>
</dbReference>
<dbReference type="PANTHER" id="PTHR38588:SF1">
    <property type="entry name" value="BLL0334 PROTEIN"/>
    <property type="match status" value="1"/>
</dbReference>
<dbReference type="CDD" id="cd07823">
    <property type="entry name" value="SRPBCC_5"/>
    <property type="match status" value="1"/>
</dbReference>
<proteinExistence type="predicted"/>
<dbReference type="RefSeq" id="WP_109612560.1">
    <property type="nucleotide sequence ID" value="NZ_QGGG01000005.1"/>
</dbReference>
<protein>
    <submittedName>
        <fullName evidence="1">Carbon monoxide dehydrogenase subunit G</fullName>
    </submittedName>
</protein>
<dbReference type="Gene3D" id="3.30.530.20">
    <property type="match status" value="1"/>
</dbReference>
<dbReference type="PANTHER" id="PTHR38588">
    <property type="entry name" value="BLL0334 PROTEIN"/>
    <property type="match status" value="1"/>
</dbReference>
<dbReference type="AlphaFoldDB" id="A0A316C4M3"/>
<dbReference type="SUPFAM" id="SSF55961">
    <property type="entry name" value="Bet v1-like"/>
    <property type="match status" value="1"/>
</dbReference>
<evidence type="ECO:0000313" key="2">
    <source>
        <dbReference type="Proteomes" id="UP000245396"/>
    </source>
</evidence>
<accession>A0A316C4M3</accession>